<dbReference type="InterPro" id="IPR007122">
    <property type="entry name" value="Villin/Gelsolin"/>
</dbReference>
<accession>A0A7T8JU45</accession>
<name>A0A7T8JU45_CALRO</name>
<dbReference type="Proteomes" id="UP000595437">
    <property type="component" value="Chromosome 18"/>
</dbReference>
<dbReference type="SMART" id="SM00364">
    <property type="entry name" value="LRR_BAC"/>
    <property type="match status" value="3"/>
</dbReference>
<dbReference type="InterPro" id="IPR007123">
    <property type="entry name" value="Gelsolin-like_dom"/>
</dbReference>
<dbReference type="GO" id="GO:0005737">
    <property type="term" value="C:cytoplasm"/>
    <property type="evidence" value="ECO:0007669"/>
    <property type="project" value="TreeGrafter"/>
</dbReference>
<dbReference type="PANTHER" id="PTHR48051:SF1">
    <property type="entry name" value="RAS SUPPRESSOR PROTEIN 1"/>
    <property type="match status" value="1"/>
</dbReference>
<dbReference type="InterPro" id="IPR032675">
    <property type="entry name" value="LRR_dom_sf"/>
</dbReference>
<dbReference type="Pfam" id="PF13855">
    <property type="entry name" value="LRR_8"/>
    <property type="match status" value="1"/>
</dbReference>
<dbReference type="PRINTS" id="PR00597">
    <property type="entry name" value="GELSOLIN"/>
</dbReference>
<dbReference type="GO" id="GO:0051015">
    <property type="term" value="F:actin filament binding"/>
    <property type="evidence" value="ECO:0007669"/>
    <property type="project" value="InterPro"/>
</dbReference>
<evidence type="ECO:0000313" key="6">
    <source>
        <dbReference type="Proteomes" id="UP000595437"/>
    </source>
</evidence>
<feature type="domain" description="Gelsolin-like" evidence="4">
    <location>
        <begin position="316"/>
        <end position="391"/>
    </location>
</feature>
<proteinExistence type="predicted"/>
<evidence type="ECO:0000313" key="5">
    <source>
        <dbReference type="EMBL" id="QQP35217.1"/>
    </source>
</evidence>
<evidence type="ECO:0000256" key="2">
    <source>
        <dbReference type="ARBA" id="ARBA00022737"/>
    </source>
</evidence>
<dbReference type="SMART" id="SM00369">
    <property type="entry name" value="LRR_TYP"/>
    <property type="match status" value="4"/>
</dbReference>
<keyword evidence="2" id="KW-0677">Repeat</keyword>
<dbReference type="InterPro" id="IPR029006">
    <property type="entry name" value="ADF-H/Gelsolin-like_dom_sf"/>
</dbReference>
<dbReference type="OrthoDB" id="20529at2759"/>
<evidence type="ECO:0000259" key="4">
    <source>
        <dbReference type="Pfam" id="PF00626"/>
    </source>
</evidence>
<dbReference type="InterPro" id="IPR001611">
    <property type="entry name" value="Leu-rich_rpt"/>
</dbReference>
<dbReference type="PROSITE" id="PS51450">
    <property type="entry name" value="LRR"/>
    <property type="match status" value="2"/>
</dbReference>
<gene>
    <name evidence="5" type="ORF">FKW44_023376</name>
</gene>
<dbReference type="SMART" id="SM00262">
    <property type="entry name" value="GEL"/>
    <property type="match status" value="1"/>
</dbReference>
<dbReference type="InterPro" id="IPR050216">
    <property type="entry name" value="LRR_domain-containing"/>
</dbReference>
<sequence length="434" mass="48715">MRNTQRNDSNFPNSLEGLIHLSEVNLSENDLTALPEGLLSIPNMKRLNLSSNSIKEVSPGIEAWQSSLETLILSRNQIKALPSSLCKLSQLKKLYLNENELDFEGIPKGVAKLVELVTFSAADNKLEMIPEGLCRCNSLKKLILARNRLITLPDAIHLTELETLDLKGNAELVMPPKPTAMAHGAGIEFYNVDFSLQHQLRLAGASVPKSIAEQNTNKSDPMARKMRLRRRHWYNAGDPDEDQAKVLKGMKDIAKANKGDGGDEEPSNESIKAKRWDEALEKPPLDYSEFFDSDVGQFPGLSIWEIENFYPKQIEEEAYGNFYEGDCYIVLHTFLDESGSLDWKIYFLIGDKATLDKRTCSAIHSVNLRNYLGANGRTVREEQGDESPEFLELFGGKLDYMQGAHTASGFTPWRKLSTPYGAIEFILTPIMPFI</sequence>
<keyword evidence="1" id="KW-0433">Leucine-rich repeat</keyword>
<dbReference type="InterPro" id="IPR003591">
    <property type="entry name" value="Leu-rich_rpt_typical-subtyp"/>
</dbReference>
<keyword evidence="6" id="KW-1185">Reference proteome</keyword>
<dbReference type="Gene3D" id="3.80.10.10">
    <property type="entry name" value="Ribonuclease Inhibitor"/>
    <property type="match status" value="1"/>
</dbReference>
<organism evidence="5 6">
    <name type="scientific">Caligus rogercresseyi</name>
    <name type="common">Sea louse</name>
    <dbReference type="NCBI Taxonomy" id="217165"/>
    <lineage>
        <taxon>Eukaryota</taxon>
        <taxon>Metazoa</taxon>
        <taxon>Ecdysozoa</taxon>
        <taxon>Arthropoda</taxon>
        <taxon>Crustacea</taxon>
        <taxon>Multicrustacea</taxon>
        <taxon>Hexanauplia</taxon>
        <taxon>Copepoda</taxon>
        <taxon>Siphonostomatoida</taxon>
        <taxon>Caligidae</taxon>
        <taxon>Caligus</taxon>
    </lineage>
</organism>
<dbReference type="Gene3D" id="3.40.20.10">
    <property type="entry name" value="Severin"/>
    <property type="match status" value="1"/>
</dbReference>
<evidence type="ECO:0000256" key="1">
    <source>
        <dbReference type="ARBA" id="ARBA00022614"/>
    </source>
</evidence>
<dbReference type="AlphaFoldDB" id="A0A7T8JU45"/>
<dbReference type="EMBL" id="CP045907">
    <property type="protein sequence ID" value="QQP35217.1"/>
    <property type="molecule type" value="Genomic_DNA"/>
</dbReference>
<protein>
    <recommendedName>
        <fullName evidence="4">Gelsolin-like domain-containing protein</fullName>
    </recommendedName>
</protein>
<dbReference type="CDD" id="cd11290">
    <property type="entry name" value="gelsolin_S1_like"/>
    <property type="match status" value="1"/>
</dbReference>
<evidence type="ECO:0000256" key="3">
    <source>
        <dbReference type="SAM" id="MobiDB-lite"/>
    </source>
</evidence>
<dbReference type="Pfam" id="PF00626">
    <property type="entry name" value="Gelsolin"/>
    <property type="match status" value="1"/>
</dbReference>
<reference evidence="5" key="1">
    <citation type="journal article" name="Sci. Data">
        <title>Chromosome-scale genome assembly of the sea louse Caligus rogercresseyi by SMRT sequencing and Hi-C analysis.</title>
        <authorList>
            <person name="Gallardo-Escarate C."/>
            <person name="Valenzuela-Munoz V."/>
            <person name="Nunez-Acuna G."/>
            <person name="Valenzuela-Miranda D."/>
            <person name="Goncalves A.T."/>
            <person name="Escobar-Sepulveda H."/>
            <person name="Liachko I."/>
            <person name="Nelson B."/>
            <person name="Roberts S."/>
            <person name="Warren W."/>
        </authorList>
    </citation>
    <scope>NUCLEOTIDE SEQUENCE</scope>
    <source>
        <tissue evidence="5">Whole tissue</tissue>
    </source>
</reference>
<dbReference type="SUPFAM" id="SSF52058">
    <property type="entry name" value="L domain-like"/>
    <property type="match status" value="1"/>
</dbReference>
<feature type="region of interest" description="Disordered" evidence="3">
    <location>
        <begin position="255"/>
        <end position="275"/>
    </location>
</feature>
<dbReference type="SUPFAM" id="SSF55753">
    <property type="entry name" value="Actin depolymerizing proteins"/>
    <property type="match status" value="1"/>
</dbReference>
<dbReference type="PANTHER" id="PTHR48051">
    <property type="match status" value="1"/>
</dbReference>